<dbReference type="InterPro" id="IPR004360">
    <property type="entry name" value="Glyas_Fos-R_dOase_dom"/>
</dbReference>
<dbReference type="OrthoDB" id="317332at2"/>
<name>A0A7X1TNX9_9MICC</name>
<organism evidence="3 4">
    <name type="scientific">Arthrobacter bussei</name>
    <dbReference type="NCBI Taxonomy" id="2594179"/>
    <lineage>
        <taxon>Bacteria</taxon>
        <taxon>Bacillati</taxon>
        <taxon>Actinomycetota</taxon>
        <taxon>Actinomycetes</taxon>
        <taxon>Micrococcales</taxon>
        <taxon>Micrococcaceae</taxon>
        <taxon>Arthrobacter</taxon>
    </lineage>
</organism>
<reference evidence="4" key="1">
    <citation type="submission" date="2019-07" db="EMBL/GenBank/DDBJ databases">
        <title>Arthrobacter KR32 sp. nov., isolated from mountain cheese made of cows milk.</title>
        <authorList>
            <person name="Flegler A."/>
        </authorList>
    </citation>
    <scope>NUCLEOTIDE SEQUENCE [LARGE SCALE GENOMIC DNA]</scope>
    <source>
        <strain evidence="4">KR32</strain>
    </source>
</reference>
<keyword evidence="4" id="KW-1185">Reference proteome</keyword>
<evidence type="ECO:0000259" key="2">
    <source>
        <dbReference type="PROSITE" id="PS51819"/>
    </source>
</evidence>
<dbReference type="SUPFAM" id="SSF54593">
    <property type="entry name" value="Glyoxalase/Bleomycin resistance protein/Dihydroxybiphenyl dioxygenase"/>
    <property type="match status" value="1"/>
</dbReference>
<protein>
    <submittedName>
        <fullName evidence="3">VOC family protein</fullName>
    </submittedName>
</protein>
<comment type="caution">
    <text evidence="3">The sequence shown here is derived from an EMBL/GenBank/DDBJ whole genome shotgun (WGS) entry which is preliminary data.</text>
</comment>
<dbReference type="PROSITE" id="PS00934">
    <property type="entry name" value="GLYOXALASE_I_1"/>
    <property type="match status" value="1"/>
</dbReference>
<dbReference type="PROSITE" id="PS51819">
    <property type="entry name" value="VOC"/>
    <property type="match status" value="1"/>
</dbReference>
<dbReference type="Pfam" id="PF00903">
    <property type="entry name" value="Glyoxalase"/>
    <property type="match status" value="1"/>
</dbReference>
<dbReference type="InterPro" id="IPR029068">
    <property type="entry name" value="Glyas_Bleomycin-R_OHBP_Dase"/>
</dbReference>
<evidence type="ECO:0000313" key="3">
    <source>
        <dbReference type="EMBL" id="MPY11244.1"/>
    </source>
</evidence>
<evidence type="ECO:0000313" key="4">
    <source>
        <dbReference type="Proteomes" id="UP000326464"/>
    </source>
</evidence>
<dbReference type="EMBL" id="VJXX01000003">
    <property type="protein sequence ID" value="MPY11244.1"/>
    <property type="molecule type" value="Genomic_DNA"/>
</dbReference>
<dbReference type="GO" id="GO:0046872">
    <property type="term" value="F:metal ion binding"/>
    <property type="evidence" value="ECO:0007669"/>
    <property type="project" value="UniProtKB-KW"/>
</dbReference>
<keyword evidence="1" id="KW-0479">Metal-binding</keyword>
<accession>A0A7X1TNX9</accession>
<dbReference type="GO" id="GO:0004462">
    <property type="term" value="F:lactoylglutathione lyase activity"/>
    <property type="evidence" value="ECO:0007669"/>
    <property type="project" value="InterPro"/>
</dbReference>
<dbReference type="AlphaFoldDB" id="A0A7X1TNX9"/>
<dbReference type="InterPro" id="IPR018146">
    <property type="entry name" value="Glyoxalase_1_CS"/>
</dbReference>
<dbReference type="Gene3D" id="3.10.180.10">
    <property type="entry name" value="2,3-Dihydroxybiphenyl 1,2-Dioxygenase, domain 1"/>
    <property type="match status" value="1"/>
</dbReference>
<feature type="domain" description="VOC" evidence="2">
    <location>
        <begin position="7"/>
        <end position="136"/>
    </location>
</feature>
<evidence type="ECO:0000256" key="1">
    <source>
        <dbReference type="ARBA" id="ARBA00022723"/>
    </source>
</evidence>
<sequence length="138" mass="14897">MTIPIKAYAHVRLTVTDIDASRAFYDAVFGLPVAFEVPEDADDATREQLGFLYGGVIYQLGDTLLGLRPVAEDRFSENRVGLDHLAFTVADRSVLDDAAAFLDGRGIAHGGVKDIGAGCILEFRDPDNIALELFAPQA</sequence>
<dbReference type="RefSeq" id="WP_152815441.1">
    <property type="nucleotide sequence ID" value="NZ_VJXX01000003.1"/>
</dbReference>
<dbReference type="Proteomes" id="UP000326464">
    <property type="component" value="Unassembled WGS sequence"/>
</dbReference>
<dbReference type="InterPro" id="IPR037523">
    <property type="entry name" value="VOC_core"/>
</dbReference>
<gene>
    <name evidence="3" type="ORF">FNH21_11035</name>
</gene>
<proteinExistence type="predicted"/>